<dbReference type="GO" id="GO:0016020">
    <property type="term" value="C:membrane"/>
    <property type="evidence" value="ECO:0007669"/>
    <property type="project" value="TreeGrafter"/>
</dbReference>
<dbReference type="Pfam" id="PF00350">
    <property type="entry name" value="Dynamin_N"/>
    <property type="match status" value="1"/>
</dbReference>
<evidence type="ECO:0000256" key="1">
    <source>
        <dbReference type="ARBA" id="ARBA00022741"/>
    </source>
</evidence>
<evidence type="ECO:0000313" key="6">
    <source>
        <dbReference type="EMBL" id="KUI57398.1"/>
    </source>
</evidence>
<accession>A0A194V0F4</accession>
<dbReference type="OrthoDB" id="5061070at2759"/>
<reference evidence="7" key="1">
    <citation type="submission" date="2014-12" db="EMBL/GenBank/DDBJ databases">
        <title>Genome Sequence of Valsa Canker Pathogens Uncovers a Specific Adaption of Colonization on Woody Bark.</title>
        <authorList>
            <person name="Yin Z."/>
            <person name="Liu H."/>
            <person name="Gao X."/>
            <person name="Li Z."/>
            <person name="Song N."/>
            <person name="Ke X."/>
            <person name="Dai Q."/>
            <person name="Wu Y."/>
            <person name="Sun Y."/>
            <person name="Xu J.-R."/>
            <person name="Kang Z.K."/>
            <person name="Wang L."/>
            <person name="Huang L."/>
        </authorList>
    </citation>
    <scope>NUCLEOTIDE SEQUENCE [LARGE SCALE GENOMIC DNA]</scope>
    <source>
        <strain evidence="7">SXYL134</strain>
    </source>
</reference>
<dbReference type="InterPro" id="IPR020850">
    <property type="entry name" value="GED_dom"/>
</dbReference>
<dbReference type="GO" id="GO:0048312">
    <property type="term" value="P:intracellular distribution of mitochondria"/>
    <property type="evidence" value="ECO:0007669"/>
    <property type="project" value="TreeGrafter"/>
</dbReference>
<dbReference type="GO" id="GO:0005739">
    <property type="term" value="C:mitochondrion"/>
    <property type="evidence" value="ECO:0007669"/>
    <property type="project" value="TreeGrafter"/>
</dbReference>
<feature type="region of interest" description="Disordered" evidence="4">
    <location>
        <begin position="658"/>
        <end position="680"/>
    </location>
</feature>
<keyword evidence="7" id="KW-1185">Reference proteome</keyword>
<dbReference type="GO" id="GO:0016559">
    <property type="term" value="P:peroxisome fission"/>
    <property type="evidence" value="ECO:0007669"/>
    <property type="project" value="TreeGrafter"/>
</dbReference>
<dbReference type="CDD" id="cd08771">
    <property type="entry name" value="DLP_1"/>
    <property type="match status" value="1"/>
</dbReference>
<dbReference type="InterPro" id="IPR045063">
    <property type="entry name" value="Dynamin_N"/>
</dbReference>
<dbReference type="InterPro" id="IPR001401">
    <property type="entry name" value="Dynamin_GTPase"/>
</dbReference>
<gene>
    <name evidence="6" type="ORF">VP1G_04718</name>
</gene>
<dbReference type="InterPro" id="IPR027417">
    <property type="entry name" value="P-loop_NTPase"/>
</dbReference>
<dbReference type="GO" id="GO:0008017">
    <property type="term" value="F:microtubule binding"/>
    <property type="evidence" value="ECO:0007669"/>
    <property type="project" value="TreeGrafter"/>
</dbReference>
<sequence length="877" mass="98398">MSIQDVITMAGTQDNFDVSRASLLDEMQVKLFDSMDRLSGLKISRVIETPQLVVVGAQNSGKSSVLEALVRFHFPVDGAKPTTRFPIKLILRTAKAETTQVRIEPESSRTQDQKNRLHSLAEGFSGRSFDSILKDANAGLRAFLSDTSGESHGNLKGFCKDVLVLDRCGPSLPKLNLVDLPGLFVAVNTDQTDEDRKLVDNMVSRYIESPMNIILLVVSAEVNDYTNVPALGMVQEKLKTDTTLRRRAVCIVTRPDKAGDLKATQDVLGMESKFSEYFARPWHVVRNQDQKARNNHQSLDERDKAEEEFFSKPDWDAVLLDQKGISALRETLKSMMWSHTQDQLPHVISEIEARIDETEALLSKRARERATPEARRTYLGDIAEKFARLTHEAVKGTYENEKCDKYHETGQACQDCKGFFAGFGENSLESQQKRLRANVRALNQAFAAAMRQYGKTKVELEDERTMTTLTIQPLDLRSQQPGDQGQHFQPDGTVAFYNHDKPEAQGRKEYEGWVRMNIDRWKAKGPGGEPSDGAYSGLFAYQAEKWGKIASQHVKAVWQAVRDFIELALADSCVDRDVLESLRRSLVKPNLKRLQLEAGRTLRDLISCHDQSNPGFYDSLIEARAIQEHTKALLQRITAMRPESEDNTETTAAIATSNAEEVNGQQDSGPAQQTNGQSQGDDVLKAQQPVNSSLSGEQNTKDRTQNDTEAFITSALRIITDLISIHPVVNNVFRAKVVPMVAQQISMAFGNSVKEKAKLAEANTQKIVRDLYPSDFGDIVAARVIEQVEMHYEGIRDAFVGYVASLVVEQKIMGQLSKKILTMTLIRDQDEKMIEDIAGEKPEDAKKRKDIERDLKTMREVRQTMEEYINAGHRMAG</sequence>
<dbReference type="GO" id="GO:0005525">
    <property type="term" value="F:GTP binding"/>
    <property type="evidence" value="ECO:0007669"/>
    <property type="project" value="InterPro"/>
</dbReference>
<evidence type="ECO:0000313" key="7">
    <source>
        <dbReference type="Proteomes" id="UP000078576"/>
    </source>
</evidence>
<dbReference type="SMART" id="SM00053">
    <property type="entry name" value="DYNc"/>
    <property type="match status" value="1"/>
</dbReference>
<evidence type="ECO:0000256" key="3">
    <source>
        <dbReference type="SAM" id="Coils"/>
    </source>
</evidence>
<dbReference type="EMBL" id="KN714699">
    <property type="protein sequence ID" value="KUI57398.1"/>
    <property type="molecule type" value="Genomic_DNA"/>
</dbReference>
<dbReference type="SUPFAM" id="SSF52540">
    <property type="entry name" value="P-loop containing nucleoside triphosphate hydrolases"/>
    <property type="match status" value="1"/>
</dbReference>
<dbReference type="Pfam" id="PF01031">
    <property type="entry name" value="Dynamin_M"/>
    <property type="match status" value="1"/>
</dbReference>
<dbReference type="PANTHER" id="PTHR11566:SF21">
    <property type="entry name" value="DYNAMIN RELATED PROTEIN 1, ISOFORM A"/>
    <property type="match status" value="1"/>
</dbReference>
<feature type="coiled-coil region" evidence="3">
    <location>
        <begin position="425"/>
        <end position="452"/>
    </location>
</feature>
<keyword evidence="2" id="KW-0342">GTP-binding</keyword>
<dbReference type="InterPro" id="IPR000375">
    <property type="entry name" value="Dynamin_stalk"/>
</dbReference>
<evidence type="ECO:0000256" key="4">
    <source>
        <dbReference type="SAM" id="MobiDB-lite"/>
    </source>
</evidence>
<dbReference type="PANTHER" id="PTHR11566">
    <property type="entry name" value="DYNAMIN"/>
    <property type="match status" value="1"/>
</dbReference>
<dbReference type="PRINTS" id="PR00195">
    <property type="entry name" value="DYNAMIN"/>
</dbReference>
<feature type="domain" description="GED" evidence="5">
    <location>
        <begin position="781"/>
        <end position="873"/>
    </location>
</feature>
<dbReference type="AlphaFoldDB" id="A0A194V0F4"/>
<dbReference type="GO" id="GO:0006897">
    <property type="term" value="P:endocytosis"/>
    <property type="evidence" value="ECO:0007669"/>
    <property type="project" value="TreeGrafter"/>
</dbReference>
<dbReference type="Gene3D" id="3.40.50.300">
    <property type="entry name" value="P-loop containing nucleotide triphosphate hydrolases"/>
    <property type="match status" value="1"/>
</dbReference>
<dbReference type="InterPro" id="IPR022812">
    <property type="entry name" value="Dynamin"/>
</dbReference>
<evidence type="ECO:0000259" key="5">
    <source>
        <dbReference type="PROSITE" id="PS51388"/>
    </source>
</evidence>
<dbReference type="Proteomes" id="UP000078576">
    <property type="component" value="Unassembled WGS sequence"/>
</dbReference>
<dbReference type="STRING" id="694573.A0A194V0F4"/>
<proteinExistence type="predicted"/>
<dbReference type="GO" id="GO:0000266">
    <property type="term" value="P:mitochondrial fission"/>
    <property type="evidence" value="ECO:0007669"/>
    <property type="project" value="TreeGrafter"/>
</dbReference>
<dbReference type="PROSITE" id="PS51388">
    <property type="entry name" value="GED"/>
    <property type="match status" value="1"/>
</dbReference>
<dbReference type="GO" id="GO:0005874">
    <property type="term" value="C:microtubule"/>
    <property type="evidence" value="ECO:0007669"/>
    <property type="project" value="TreeGrafter"/>
</dbReference>
<organism evidence="6 7">
    <name type="scientific">Cytospora mali</name>
    <name type="common">Apple Valsa canker fungus</name>
    <name type="synonym">Valsa mali</name>
    <dbReference type="NCBI Taxonomy" id="578113"/>
    <lineage>
        <taxon>Eukaryota</taxon>
        <taxon>Fungi</taxon>
        <taxon>Dikarya</taxon>
        <taxon>Ascomycota</taxon>
        <taxon>Pezizomycotina</taxon>
        <taxon>Sordariomycetes</taxon>
        <taxon>Sordariomycetidae</taxon>
        <taxon>Diaporthales</taxon>
        <taxon>Cytosporaceae</taxon>
        <taxon>Cytospora</taxon>
    </lineage>
</organism>
<keyword evidence="3" id="KW-0175">Coiled coil</keyword>
<evidence type="ECO:0000256" key="2">
    <source>
        <dbReference type="ARBA" id="ARBA00023134"/>
    </source>
</evidence>
<protein>
    <submittedName>
        <fullName evidence="6">Dynamin-1-like protein</fullName>
    </submittedName>
</protein>
<dbReference type="GO" id="GO:0003924">
    <property type="term" value="F:GTPase activity"/>
    <property type="evidence" value="ECO:0007669"/>
    <property type="project" value="InterPro"/>
</dbReference>
<name>A0A194V0F4_CYTMA</name>
<keyword evidence="1" id="KW-0547">Nucleotide-binding</keyword>